<dbReference type="Proteomes" id="UP001332243">
    <property type="component" value="Unassembled WGS sequence"/>
</dbReference>
<keyword evidence="2" id="KW-1185">Reference proteome</keyword>
<evidence type="ECO:0000313" key="2">
    <source>
        <dbReference type="Proteomes" id="UP001332243"/>
    </source>
</evidence>
<organism evidence="1 2">
    <name type="scientific">Plantactinospora sonchi</name>
    <dbReference type="NCBI Taxonomy" id="1544735"/>
    <lineage>
        <taxon>Bacteria</taxon>
        <taxon>Bacillati</taxon>
        <taxon>Actinomycetota</taxon>
        <taxon>Actinomycetes</taxon>
        <taxon>Micromonosporales</taxon>
        <taxon>Micromonosporaceae</taxon>
        <taxon>Plantactinospora</taxon>
    </lineage>
</organism>
<accession>A0ABU7S0Q3</accession>
<dbReference type="RefSeq" id="WP_331217256.1">
    <property type="nucleotide sequence ID" value="NZ_JAZGQK010000027.1"/>
</dbReference>
<comment type="caution">
    <text evidence="1">The sequence shown here is derived from an EMBL/GenBank/DDBJ whole genome shotgun (WGS) entry which is preliminary data.</text>
</comment>
<dbReference type="EMBL" id="JAZGQK010000027">
    <property type="protein sequence ID" value="MEE6262321.1"/>
    <property type="molecule type" value="Genomic_DNA"/>
</dbReference>
<name>A0ABU7S0Q3_9ACTN</name>
<sequence length="72" mass="7575">MIKHRTLLVTAGAGATGGAVVGTPARADTTVTISPAADHGMWEGWGIRWRVVDLSADWAAIHLTFDMSGSVR</sequence>
<gene>
    <name evidence="1" type="ORF">V1633_27940</name>
</gene>
<proteinExistence type="predicted"/>
<evidence type="ECO:0000313" key="1">
    <source>
        <dbReference type="EMBL" id="MEE6262321.1"/>
    </source>
</evidence>
<reference evidence="1 2" key="1">
    <citation type="submission" date="2024-01" db="EMBL/GenBank/DDBJ databases">
        <title>Genome insights into Plantactinospora sonchi sp. nov.</title>
        <authorList>
            <person name="Wang L."/>
        </authorList>
    </citation>
    <scope>NUCLEOTIDE SEQUENCE [LARGE SCALE GENOMIC DNA]</scope>
    <source>
        <strain evidence="1 2">NEAU-QY2</strain>
    </source>
</reference>
<protein>
    <submittedName>
        <fullName evidence="1">Uncharacterized protein</fullName>
    </submittedName>
</protein>